<feature type="non-terminal residue" evidence="1">
    <location>
        <position position="84"/>
    </location>
</feature>
<dbReference type="Proteomes" id="UP000281553">
    <property type="component" value="Unassembled WGS sequence"/>
</dbReference>
<evidence type="ECO:0000313" key="2">
    <source>
        <dbReference type="Proteomes" id="UP000281553"/>
    </source>
</evidence>
<dbReference type="EMBL" id="UYRU01086975">
    <property type="protein sequence ID" value="VDN35400.1"/>
    <property type="molecule type" value="Genomic_DNA"/>
</dbReference>
<sequence>MLGLPAEPVENKKAVPHLRGLIAAVHLPRGLILGCVDVLCLDCLLLPLLSRRPELHPLLQLQQQQHDLVQVHFQKKEAPNVSLP</sequence>
<name>A0A3P7N6J7_DIBLA</name>
<protein>
    <submittedName>
        <fullName evidence="1">Uncharacterized protein</fullName>
    </submittedName>
</protein>
<keyword evidence="2" id="KW-1185">Reference proteome</keyword>
<organism evidence="1 2">
    <name type="scientific">Dibothriocephalus latus</name>
    <name type="common">Fish tapeworm</name>
    <name type="synonym">Diphyllobothrium latum</name>
    <dbReference type="NCBI Taxonomy" id="60516"/>
    <lineage>
        <taxon>Eukaryota</taxon>
        <taxon>Metazoa</taxon>
        <taxon>Spiralia</taxon>
        <taxon>Lophotrochozoa</taxon>
        <taxon>Platyhelminthes</taxon>
        <taxon>Cestoda</taxon>
        <taxon>Eucestoda</taxon>
        <taxon>Diphyllobothriidea</taxon>
        <taxon>Diphyllobothriidae</taxon>
        <taxon>Dibothriocephalus</taxon>
    </lineage>
</organism>
<accession>A0A3P7N6J7</accession>
<gene>
    <name evidence="1" type="ORF">DILT_LOCUS16768</name>
</gene>
<dbReference type="AlphaFoldDB" id="A0A3P7N6J7"/>
<proteinExistence type="predicted"/>
<evidence type="ECO:0000313" key="1">
    <source>
        <dbReference type="EMBL" id="VDN35400.1"/>
    </source>
</evidence>
<reference evidence="1 2" key="1">
    <citation type="submission" date="2018-11" db="EMBL/GenBank/DDBJ databases">
        <authorList>
            <consortium name="Pathogen Informatics"/>
        </authorList>
    </citation>
    <scope>NUCLEOTIDE SEQUENCE [LARGE SCALE GENOMIC DNA]</scope>
</reference>